<dbReference type="EMBL" id="JASBNA010000101">
    <property type="protein sequence ID" value="KAK7676903.1"/>
    <property type="molecule type" value="Genomic_DNA"/>
</dbReference>
<feature type="region of interest" description="Disordered" evidence="1">
    <location>
        <begin position="1"/>
        <end position="38"/>
    </location>
</feature>
<dbReference type="Proteomes" id="UP001385951">
    <property type="component" value="Unassembled WGS sequence"/>
</dbReference>
<evidence type="ECO:0000313" key="2">
    <source>
        <dbReference type="EMBL" id="KAK7676903.1"/>
    </source>
</evidence>
<keyword evidence="3" id="KW-1185">Reference proteome</keyword>
<sequence>MVLDQPPANATTEASKSSDVAAESQAGGGHELQVNETPQEAFDIVKSINNMYRILDLFTERGSGGPGCVLEACWLQGRLC</sequence>
<comment type="caution">
    <text evidence="2">The sequence shown here is derived from an EMBL/GenBank/DDBJ whole genome shotgun (WGS) entry which is preliminary data.</text>
</comment>
<proteinExistence type="predicted"/>
<name>A0AAW0F9I9_9APHY</name>
<evidence type="ECO:0000313" key="3">
    <source>
        <dbReference type="Proteomes" id="UP001385951"/>
    </source>
</evidence>
<dbReference type="AlphaFoldDB" id="A0AAW0F9I9"/>
<gene>
    <name evidence="2" type="ORF">QCA50_020159</name>
</gene>
<evidence type="ECO:0000256" key="1">
    <source>
        <dbReference type="SAM" id="MobiDB-lite"/>
    </source>
</evidence>
<feature type="compositionally biased region" description="Polar residues" evidence="1">
    <location>
        <begin position="8"/>
        <end position="18"/>
    </location>
</feature>
<accession>A0AAW0F9I9</accession>
<organism evidence="2 3">
    <name type="scientific">Cerrena zonata</name>
    <dbReference type="NCBI Taxonomy" id="2478898"/>
    <lineage>
        <taxon>Eukaryota</taxon>
        <taxon>Fungi</taxon>
        <taxon>Dikarya</taxon>
        <taxon>Basidiomycota</taxon>
        <taxon>Agaricomycotina</taxon>
        <taxon>Agaricomycetes</taxon>
        <taxon>Polyporales</taxon>
        <taxon>Cerrenaceae</taxon>
        <taxon>Cerrena</taxon>
    </lineage>
</organism>
<reference evidence="2 3" key="1">
    <citation type="submission" date="2022-09" db="EMBL/GenBank/DDBJ databases">
        <authorList>
            <person name="Palmer J.M."/>
        </authorList>
    </citation>
    <scope>NUCLEOTIDE SEQUENCE [LARGE SCALE GENOMIC DNA]</scope>
    <source>
        <strain evidence="2 3">DSM 7382</strain>
    </source>
</reference>
<protein>
    <submittedName>
        <fullName evidence="2">Uncharacterized protein</fullName>
    </submittedName>
</protein>